<evidence type="ECO:0000256" key="1">
    <source>
        <dbReference type="ARBA" id="ARBA00008721"/>
    </source>
</evidence>
<evidence type="ECO:0000256" key="5">
    <source>
        <dbReference type="ARBA" id="ARBA00022801"/>
    </source>
</evidence>
<keyword evidence="8" id="KW-1015">Disulfide bond</keyword>
<dbReference type="Proteomes" id="UP000602905">
    <property type="component" value="Unassembled WGS sequence"/>
</dbReference>
<dbReference type="Gene3D" id="3.40.390.10">
    <property type="entry name" value="Collagenase (Catalytic Domain)"/>
    <property type="match status" value="1"/>
</dbReference>
<evidence type="ECO:0000256" key="2">
    <source>
        <dbReference type="ARBA" id="ARBA00022670"/>
    </source>
</evidence>
<dbReference type="InterPro" id="IPR024079">
    <property type="entry name" value="MetalloPept_cat_dom_sf"/>
</dbReference>
<comment type="similarity">
    <text evidence="1">Belongs to the peptidase M43B family.</text>
</comment>
<dbReference type="GO" id="GO:0008237">
    <property type="term" value="F:metallopeptidase activity"/>
    <property type="evidence" value="ECO:0007669"/>
    <property type="project" value="UniProtKB-KW"/>
</dbReference>
<evidence type="ECO:0000256" key="6">
    <source>
        <dbReference type="ARBA" id="ARBA00022833"/>
    </source>
</evidence>
<evidence type="ECO:0000313" key="12">
    <source>
        <dbReference type="Proteomes" id="UP000602905"/>
    </source>
</evidence>
<feature type="non-terminal residue" evidence="11">
    <location>
        <position position="1"/>
    </location>
</feature>
<feature type="region of interest" description="Disordered" evidence="9">
    <location>
        <begin position="51"/>
        <end position="73"/>
    </location>
</feature>
<evidence type="ECO:0000256" key="4">
    <source>
        <dbReference type="ARBA" id="ARBA00022729"/>
    </source>
</evidence>
<evidence type="ECO:0000256" key="3">
    <source>
        <dbReference type="ARBA" id="ARBA00022723"/>
    </source>
</evidence>
<evidence type="ECO:0000256" key="7">
    <source>
        <dbReference type="ARBA" id="ARBA00023049"/>
    </source>
</evidence>
<evidence type="ECO:0000259" key="10">
    <source>
        <dbReference type="Pfam" id="PF05572"/>
    </source>
</evidence>
<dbReference type="InterPro" id="IPR008754">
    <property type="entry name" value="Peptidase_M43"/>
</dbReference>
<keyword evidence="2" id="KW-0645">Protease</keyword>
<keyword evidence="3" id="KW-0479">Metal-binding</keyword>
<dbReference type="SUPFAM" id="SSF55486">
    <property type="entry name" value="Metalloproteases ('zincins'), catalytic domain"/>
    <property type="match status" value="1"/>
</dbReference>
<dbReference type="Pfam" id="PF05572">
    <property type="entry name" value="Peptidase_M43"/>
    <property type="match status" value="1"/>
</dbReference>
<organism evidence="11 12">
    <name type="scientific">Rhizoctonia solani</name>
    <dbReference type="NCBI Taxonomy" id="456999"/>
    <lineage>
        <taxon>Eukaryota</taxon>
        <taxon>Fungi</taxon>
        <taxon>Dikarya</taxon>
        <taxon>Basidiomycota</taxon>
        <taxon>Agaricomycotina</taxon>
        <taxon>Agaricomycetes</taxon>
        <taxon>Cantharellales</taxon>
        <taxon>Ceratobasidiaceae</taxon>
        <taxon>Rhizoctonia</taxon>
    </lineage>
</organism>
<protein>
    <submittedName>
        <fullName evidence="11">Pregnancy-associated plasma protein-A</fullName>
    </submittedName>
</protein>
<dbReference type="OrthoDB" id="536211at2759"/>
<dbReference type="AlphaFoldDB" id="A0A8H7LVC8"/>
<proteinExistence type="inferred from homology"/>
<dbReference type="PANTHER" id="PTHR47466:SF1">
    <property type="entry name" value="METALLOPROTEASE MEP1 (AFU_ORTHOLOGUE AFUA_1G07730)-RELATED"/>
    <property type="match status" value="1"/>
</dbReference>
<feature type="domain" description="Peptidase M43 pregnancy-associated plasma-A" evidence="10">
    <location>
        <begin position="22"/>
        <end position="109"/>
    </location>
</feature>
<keyword evidence="4" id="KW-0732">Signal</keyword>
<sequence length="118" mass="12324">MNDGMVIRYSSIPGGSAAPYNTGRILVHEVGHWVGLYRTFQGGCSGPGDYVDDTPHQYGGPGGPTSGCPAGKDTCPDGGLDPIHNFMDSSDDSCKAGFTPGQVARLQAQMSIYRGVTI</sequence>
<reference evidence="11" key="1">
    <citation type="submission" date="2020-09" db="EMBL/GenBank/DDBJ databases">
        <title>Comparative genome analyses of four rice-infecting Rhizoctonia solani isolates reveal extensive enrichment of homogalacturonan modification genes.</title>
        <authorList>
            <person name="Lee D.-Y."/>
            <person name="Jeon J."/>
            <person name="Kim K.-T."/>
            <person name="Cheong K."/>
            <person name="Song H."/>
            <person name="Choi G."/>
            <person name="Ko J."/>
            <person name="Opiyo S.O."/>
            <person name="Zuo S."/>
            <person name="Madhav S."/>
            <person name="Lee Y.-H."/>
            <person name="Wang G.-L."/>
        </authorList>
    </citation>
    <scope>NUCLEOTIDE SEQUENCE</scope>
    <source>
        <strain evidence="11">AG1-IA WGL</strain>
    </source>
</reference>
<keyword evidence="7" id="KW-0482">Metalloprotease</keyword>
<dbReference type="GO" id="GO:0006508">
    <property type="term" value="P:proteolysis"/>
    <property type="evidence" value="ECO:0007669"/>
    <property type="project" value="UniProtKB-KW"/>
</dbReference>
<evidence type="ECO:0000313" key="11">
    <source>
        <dbReference type="EMBL" id="KAF8707889.1"/>
    </source>
</evidence>
<gene>
    <name evidence="11" type="ORF">RHS03_04459</name>
</gene>
<accession>A0A8H7LVC8</accession>
<keyword evidence="6" id="KW-0862">Zinc</keyword>
<dbReference type="EMBL" id="JACYCD010000049">
    <property type="protein sequence ID" value="KAF8707889.1"/>
    <property type="molecule type" value="Genomic_DNA"/>
</dbReference>
<comment type="caution">
    <text evidence="11">The sequence shown here is derived from an EMBL/GenBank/DDBJ whole genome shotgun (WGS) entry which is preliminary data.</text>
</comment>
<evidence type="ECO:0000256" key="9">
    <source>
        <dbReference type="SAM" id="MobiDB-lite"/>
    </source>
</evidence>
<evidence type="ECO:0000256" key="8">
    <source>
        <dbReference type="ARBA" id="ARBA00023157"/>
    </source>
</evidence>
<dbReference type="PANTHER" id="PTHR47466">
    <property type="match status" value="1"/>
</dbReference>
<keyword evidence="5" id="KW-0378">Hydrolase</keyword>
<dbReference type="GO" id="GO:0046872">
    <property type="term" value="F:metal ion binding"/>
    <property type="evidence" value="ECO:0007669"/>
    <property type="project" value="UniProtKB-KW"/>
</dbReference>
<name>A0A8H7LVC8_9AGAM</name>